<organism evidence="2 3">
    <name type="scientific">Petrolisthes manimaculis</name>
    <dbReference type="NCBI Taxonomy" id="1843537"/>
    <lineage>
        <taxon>Eukaryota</taxon>
        <taxon>Metazoa</taxon>
        <taxon>Ecdysozoa</taxon>
        <taxon>Arthropoda</taxon>
        <taxon>Crustacea</taxon>
        <taxon>Multicrustacea</taxon>
        <taxon>Malacostraca</taxon>
        <taxon>Eumalacostraca</taxon>
        <taxon>Eucarida</taxon>
        <taxon>Decapoda</taxon>
        <taxon>Pleocyemata</taxon>
        <taxon>Anomura</taxon>
        <taxon>Galatheoidea</taxon>
        <taxon>Porcellanidae</taxon>
        <taxon>Petrolisthes</taxon>
    </lineage>
</organism>
<accession>A0AAE1UE36</accession>
<reference evidence="2" key="1">
    <citation type="submission" date="2023-11" db="EMBL/GenBank/DDBJ databases">
        <title>Genome assemblies of two species of porcelain crab, Petrolisthes cinctipes and Petrolisthes manimaculis (Anomura: Porcellanidae).</title>
        <authorList>
            <person name="Angst P."/>
        </authorList>
    </citation>
    <scope>NUCLEOTIDE SEQUENCE</scope>
    <source>
        <strain evidence="2">PB745_02</strain>
        <tissue evidence="2">Gill</tissue>
    </source>
</reference>
<dbReference type="AlphaFoldDB" id="A0AAE1UE36"/>
<evidence type="ECO:0000313" key="3">
    <source>
        <dbReference type="Proteomes" id="UP001292094"/>
    </source>
</evidence>
<feature type="compositionally biased region" description="Basic and acidic residues" evidence="1">
    <location>
        <begin position="15"/>
        <end position="40"/>
    </location>
</feature>
<feature type="region of interest" description="Disordered" evidence="1">
    <location>
        <begin position="1"/>
        <end position="113"/>
    </location>
</feature>
<proteinExistence type="predicted"/>
<name>A0AAE1UE36_9EUCA</name>
<keyword evidence="3" id="KW-1185">Reference proteome</keyword>
<gene>
    <name evidence="2" type="ORF">Pmani_011788</name>
</gene>
<dbReference type="EMBL" id="JAWZYT010000952">
    <property type="protein sequence ID" value="KAK4317106.1"/>
    <property type="molecule type" value="Genomic_DNA"/>
</dbReference>
<feature type="compositionally biased region" description="Basic and acidic residues" evidence="1">
    <location>
        <begin position="47"/>
        <end position="96"/>
    </location>
</feature>
<evidence type="ECO:0000256" key="1">
    <source>
        <dbReference type="SAM" id="MobiDB-lite"/>
    </source>
</evidence>
<comment type="caution">
    <text evidence="2">The sequence shown here is derived from an EMBL/GenBank/DDBJ whole genome shotgun (WGS) entry which is preliminary data.</text>
</comment>
<protein>
    <submittedName>
        <fullName evidence="2">Uncharacterized protein</fullName>
    </submittedName>
</protein>
<evidence type="ECO:0000313" key="2">
    <source>
        <dbReference type="EMBL" id="KAK4317106.1"/>
    </source>
</evidence>
<sequence length="153" mass="18128">MTRSRSRSSASRAKLSRELMRPKRESETTYLTKERQEKEKCRRRTSRAVENEEDSAKRRELNKQIMQKERDAETVTERISHRDSARNRMQAARESKSMVQTAQRRETDATRKQRVIASEGEQRLHNADKPWQLVCGQLEHRRVNSRLHNTGKP</sequence>
<dbReference type="Proteomes" id="UP001292094">
    <property type="component" value="Unassembled WGS sequence"/>
</dbReference>